<dbReference type="Proteomes" id="UP001165740">
    <property type="component" value="Chromosome 9"/>
</dbReference>
<proteinExistence type="predicted"/>
<dbReference type="OMA" id="DKEVRIC"/>
<reference evidence="3" key="1">
    <citation type="submission" date="2025-08" db="UniProtKB">
        <authorList>
            <consortium name="RefSeq"/>
        </authorList>
    </citation>
    <scope>IDENTIFICATION</scope>
</reference>
<dbReference type="GO" id="GO:0009100">
    <property type="term" value="P:glycoprotein metabolic process"/>
    <property type="evidence" value="ECO:0007669"/>
    <property type="project" value="UniProtKB-ARBA"/>
</dbReference>
<gene>
    <name evidence="3" type="primary">LOC129928450</name>
</gene>
<name>A0A9W3BHI9_BIOGL</name>
<dbReference type="RefSeq" id="XP_055898896.1">
    <property type="nucleotide sequence ID" value="XM_056042921.1"/>
</dbReference>
<keyword evidence="2" id="KW-1185">Reference proteome</keyword>
<feature type="domain" description="LicD/FKTN/FKRP nucleotidyltransferase" evidence="1">
    <location>
        <begin position="129"/>
        <end position="179"/>
    </location>
</feature>
<dbReference type="PANTHER" id="PTHR43404">
    <property type="entry name" value="LIPOPOLYSACCHARIDE CHOLINEPHOSPHOTRANSFERASE LICD"/>
    <property type="match status" value="1"/>
</dbReference>
<dbReference type="InterPro" id="IPR052942">
    <property type="entry name" value="LPS_cholinephosphotransferase"/>
</dbReference>
<evidence type="ECO:0000313" key="3">
    <source>
        <dbReference type="RefSeq" id="XP_055898896.1"/>
    </source>
</evidence>
<organism evidence="2 3">
    <name type="scientific">Biomphalaria glabrata</name>
    <name type="common">Bloodfluke planorb</name>
    <name type="synonym">Freshwater snail</name>
    <dbReference type="NCBI Taxonomy" id="6526"/>
    <lineage>
        <taxon>Eukaryota</taxon>
        <taxon>Metazoa</taxon>
        <taxon>Spiralia</taxon>
        <taxon>Lophotrochozoa</taxon>
        <taxon>Mollusca</taxon>
        <taxon>Gastropoda</taxon>
        <taxon>Heterobranchia</taxon>
        <taxon>Euthyneura</taxon>
        <taxon>Panpulmonata</taxon>
        <taxon>Hygrophila</taxon>
        <taxon>Lymnaeoidea</taxon>
        <taxon>Planorbidae</taxon>
        <taxon>Biomphalaria</taxon>
    </lineage>
</organism>
<protein>
    <submittedName>
        <fullName evidence="3">Uncharacterized protein LOC129928450 isoform X1</fullName>
    </submittedName>
</protein>
<accession>A0A9W3BHI9</accession>
<evidence type="ECO:0000259" key="1">
    <source>
        <dbReference type="Pfam" id="PF04991"/>
    </source>
</evidence>
<dbReference type="AlphaFoldDB" id="A0A9W3BHI9"/>
<dbReference type="OrthoDB" id="419198at2759"/>
<dbReference type="Pfam" id="PF04991">
    <property type="entry name" value="LicD"/>
    <property type="match status" value="1"/>
</dbReference>
<dbReference type="GeneID" id="129928450"/>
<dbReference type="InterPro" id="IPR007074">
    <property type="entry name" value="LicD/FKTN/FKRP_NTP_transf"/>
</dbReference>
<dbReference type="PANTHER" id="PTHR43404:SF1">
    <property type="entry name" value="MNN4P"/>
    <property type="match status" value="1"/>
</dbReference>
<sequence>MKSVALAYVRQSSLKGSNCLCHVSTGKMLFLCAILLTAFLLVTVTEITEYSVNPPPYLVVTLPPVRINDTLLDRQFKDVIKAVNLSRLSPLPTVPSNLQHLFQYELSENDLEELSQMLKVFNATMANASITYFLYKGSLLGSYRHHSIIPWDDDLDFLVSLKDKANMTAIFKMLEPRYILDNSTIRYKFYSDTGHVIKKKPWKSPFLDISFYDENSTHIWDVTIPSQGPFLKDITFPLTLRPLLGGLYPSPHDPYLTLNVTYQVDDCYTGSYNHTNEKKRDKKDIGNVPCSALLDTVAFVQHVRGPGGAWCEEVLTHRGQILGSFVRSSYKIPIC</sequence>
<evidence type="ECO:0000313" key="2">
    <source>
        <dbReference type="Proteomes" id="UP001165740"/>
    </source>
</evidence>